<evidence type="ECO:0000313" key="3">
    <source>
        <dbReference type="EMBL" id="MBU8545139.1"/>
    </source>
</evidence>
<dbReference type="GO" id="GO:0016787">
    <property type="term" value="F:hydrolase activity"/>
    <property type="evidence" value="ECO:0007669"/>
    <property type="project" value="UniProtKB-KW"/>
</dbReference>
<dbReference type="PANTHER" id="PTHR46118:SF4">
    <property type="entry name" value="PROTEIN ABHD11"/>
    <property type="match status" value="1"/>
</dbReference>
<protein>
    <submittedName>
        <fullName evidence="3">Alpha/beta fold hydrolase</fullName>
    </submittedName>
</protein>
<dbReference type="PANTHER" id="PTHR46118">
    <property type="entry name" value="PROTEIN ABHD11"/>
    <property type="match status" value="1"/>
</dbReference>
<keyword evidence="4" id="KW-1185">Reference proteome</keyword>
<dbReference type="EMBL" id="JAERQM010000004">
    <property type="protein sequence ID" value="MBU8545139.1"/>
    <property type="molecule type" value="Genomic_DNA"/>
</dbReference>
<feature type="domain" description="AB hydrolase-1" evidence="2">
    <location>
        <begin position="13"/>
        <end position="241"/>
    </location>
</feature>
<evidence type="ECO:0000256" key="1">
    <source>
        <dbReference type="ARBA" id="ARBA00022801"/>
    </source>
</evidence>
<sequence length="254" mass="26560">MKLNVTEMGEGAPVVLLHGLLGAGQNFGAVQKALAADGFRVLALDLRNHGASPHAEGMGYADMAADVAETLRAEGAWPAAIIGHSMGGKVAMALALAEGAGVSRLLVADIAPVTYPSPLFNAYIAAMRAIPLRPGLTRREADAALVAAVPAAPLRAFLLQNLVFTSDPPAWRIGLEAIAAGMPDIGGWPDLPGRYDGPVLVLAGETSDYVQPEHWPIFQRLFPAAERAKIAAGHWLHAENPQAFLAAVRGFLTA</sequence>
<dbReference type="RefSeq" id="WP_216876941.1">
    <property type="nucleotide sequence ID" value="NZ_JAERQM010000004.1"/>
</dbReference>
<evidence type="ECO:0000259" key="2">
    <source>
        <dbReference type="Pfam" id="PF00561"/>
    </source>
</evidence>
<keyword evidence="1 3" id="KW-0378">Hydrolase</keyword>
<proteinExistence type="predicted"/>
<organism evidence="3 4">
    <name type="scientific">Falsiroseomonas oleicola</name>
    <dbReference type="NCBI Taxonomy" id="2801474"/>
    <lineage>
        <taxon>Bacteria</taxon>
        <taxon>Pseudomonadati</taxon>
        <taxon>Pseudomonadota</taxon>
        <taxon>Alphaproteobacteria</taxon>
        <taxon>Acetobacterales</taxon>
        <taxon>Roseomonadaceae</taxon>
        <taxon>Falsiroseomonas</taxon>
    </lineage>
</organism>
<name>A0ABS6H8U0_9PROT</name>
<reference evidence="3 4" key="1">
    <citation type="submission" date="2021-01" db="EMBL/GenBank/DDBJ databases">
        <title>Roseomonas sp. nov, a bacterium isolated from an oil production mixture in Yumen Oilfield.</title>
        <authorList>
            <person name="Wu D."/>
        </authorList>
    </citation>
    <scope>NUCLEOTIDE SEQUENCE [LARGE SCALE GENOMIC DNA]</scope>
    <source>
        <strain evidence="3 4">ROY-5-3</strain>
    </source>
</reference>
<dbReference type="Proteomes" id="UP000689967">
    <property type="component" value="Unassembled WGS sequence"/>
</dbReference>
<comment type="caution">
    <text evidence="3">The sequence shown here is derived from an EMBL/GenBank/DDBJ whole genome shotgun (WGS) entry which is preliminary data.</text>
</comment>
<gene>
    <name evidence="3" type="ORF">JJQ90_15570</name>
</gene>
<dbReference type="Pfam" id="PF00561">
    <property type="entry name" value="Abhydrolase_1"/>
    <property type="match status" value="1"/>
</dbReference>
<evidence type="ECO:0000313" key="4">
    <source>
        <dbReference type="Proteomes" id="UP000689967"/>
    </source>
</evidence>
<dbReference type="InterPro" id="IPR000073">
    <property type="entry name" value="AB_hydrolase_1"/>
</dbReference>
<accession>A0ABS6H8U0</accession>